<dbReference type="Proteomes" id="UP000568877">
    <property type="component" value="Unassembled WGS sequence"/>
</dbReference>
<proteinExistence type="predicted"/>
<feature type="non-terminal residue" evidence="1">
    <location>
        <position position="81"/>
    </location>
</feature>
<name>A0A6V8PS36_9ACTN</name>
<gene>
    <name evidence="1" type="ORF">HKBW3S42_01928</name>
</gene>
<dbReference type="EMBL" id="BLSA01000583">
    <property type="protein sequence ID" value="GFP33591.1"/>
    <property type="molecule type" value="Genomic_DNA"/>
</dbReference>
<reference evidence="1 2" key="1">
    <citation type="journal article" date="2020" name="Front. Microbiol.">
        <title>Single-cell genomics of novel Actinobacteria with the Wood-Ljungdahl pathway discovered in a serpentinizing system.</title>
        <authorList>
            <person name="Merino N."/>
            <person name="Kawai M."/>
            <person name="Boyd E.S."/>
            <person name="Colman D.R."/>
            <person name="McGlynn S.E."/>
            <person name="Nealson K.H."/>
            <person name="Kurokawa K."/>
            <person name="Hongoh Y."/>
        </authorList>
    </citation>
    <scope>NUCLEOTIDE SEQUENCE [LARGE SCALE GENOMIC DNA]</scope>
    <source>
        <strain evidence="1 2">S42</strain>
    </source>
</reference>
<evidence type="ECO:0000313" key="1">
    <source>
        <dbReference type="EMBL" id="GFP33591.1"/>
    </source>
</evidence>
<protein>
    <submittedName>
        <fullName evidence="1">Uncharacterized protein</fullName>
    </submittedName>
</protein>
<accession>A0A6V8PS36</accession>
<evidence type="ECO:0000313" key="2">
    <source>
        <dbReference type="Proteomes" id="UP000568877"/>
    </source>
</evidence>
<organism evidence="1 2">
    <name type="scientific">Candidatus Hakubella thermalkaliphila</name>
    <dbReference type="NCBI Taxonomy" id="2754717"/>
    <lineage>
        <taxon>Bacteria</taxon>
        <taxon>Bacillati</taxon>
        <taxon>Actinomycetota</taxon>
        <taxon>Actinomycetota incertae sedis</taxon>
        <taxon>Candidatus Hakubellales</taxon>
        <taxon>Candidatus Hakubellaceae</taxon>
        <taxon>Candidatus Hakubella</taxon>
    </lineage>
</organism>
<dbReference type="AlphaFoldDB" id="A0A6V8PS36"/>
<sequence>MGRGLIQKRKALRAQLFFPPHAKEKDYPVLSFLSEGYPGLLGRLPTRYSPVRRYPKKQASWTARLACVKHAASVRSEPGSN</sequence>
<comment type="caution">
    <text evidence="1">The sequence shown here is derived from an EMBL/GenBank/DDBJ whole genome shotgun (WGS) entry which is preliminary data.</text>
</comment>